<dbReference type="GO" id="GO:0015768">
    <property type="term" value="P:maltose transport"/>
    <property type="evidence" value="ECO:0007669"/>
    <property type="project" value="TreeGrafter"/>
</dbReference>
<keyword evidence="3 5" id="KW-0732">Signal</keyword>
<dbReference type="RefSeq" id="WP_185131628.1">
    <property type="nucleotide sequence ID" value="NZ_JACJVO010000031.1"/>
</dbReference>
<evidence type="ECO:0000313" key="6">
    <source>
        <dbReference type="EMBL" id="MBB6733981.1"/>
    </source>
</evidence>
<gene>
    <name evidence="6" type="ORF">H7C18_23940</name>
</gene>
<feature type="chain" id="PRO_5039258661" evidence="5">
    <location>
        <begin position="23"/>
        <end position="454"/>
    </location>
</feature>
<feature type="signal peptide" evidence="5">
    <location>
        <begin position="1"/>
        <end position="22"/>
    </location>
</feature>
<sequence>MQHRKKSAVLLSAGMTLALALAGCSSGNGNNGNASSSASPSASSGASASSAAPSSSAPASNSGGGGSPVEITFWNMFGGGEGDFVDQIIKGFNDSQKEVTVKQLRLESNEYYAKLSTALSSGKGPDVAVAHVDRISPFVKAKQIVPIDDLASKVGFDLAQITQSNLDSVSYDGQHYAVPLDTHFHMFYYNKDLLQKAGLLNDDGTPKLGDMTPEGFEQTLAQIHDKVPDVQAIAVNTPYFQEPFLNMYYEAGGDILNADMTKAAINNDKALSVLKFYKDLYDKKYADLNDKNPWDSFSNGKAAFWFGGVWEAGLLLGDESKHIGAMPLPPIFGSETHWASSHTLVVPSYVSPEKQEAAAKFMKYFSEVGGSTWGKAGHVPANKNVTSSQDYLNLPYRSEFLKAQKTVKFAPTTDKYNTIYTTLSESLQNIIFGSATPEKGLADLEKQINEVLAN</sequence>
<dbReference type="GO" id="GO:0042956">
    <property type="term" value="P:maltodextrin transmembrane transport"/>
    <property type="evidence" value="ECO:0007669"/>
    <property type="project" value="TreeGrafter"/>
</dbReference>
<protein>
    <submittedName>
        <fullName evidence="6">ABC transporter substrate-binding protein</fullName>
    </submittedName>
</protein>
<dbReference type="SUPFAM" id="SSF53850">
    <property type="entry name" value="Periplasmic binding protein-like II"/>
    <property type="match status" value="1"/>
</dbReference>
<evidence type="ECO:0000256" key="3">
    <source>
        <dbReference type="ARBA" id="ARBA00022729"/>
    </source>
</evidence>
<keyword evidence="2" id="KW-0813">Transport</keyword>
<evidence type="ECO:0000313" key="7">
    <source>
        <dbReference type="Proteomes" id="UP000564644"/>
    </source>
</evidence>
<evidence type="ECO:0000256" key="1">
    <source>
        <dbReference type="ARBA" id="ARBA00008520"/>
    </source>
</evidence>
<feature type="region of interest" description="Disordered" evidence="4">
    <location>
        <begin position="29"/>
        <end position="64"/>
    </location>
</feature>
<name>A0A7X0SQ14_9BACL</name>
<dbReference type="EMBL" id="JACJVO010000031">
    <property type="protein sequence ID" value="MBB6733981.1"/>
    <property type="molecule type" value="Genomic_DNA"/>
</dbReference>
<dbReference type="AlphaFoldDB" id="A0A7X0SQ14"/>
<dbReference type="Proteomes" id="UP000564644">
    <property type="component" value="Unassembled WGS sequence"/>
</dbReference>
<dbReference type="InterPro" id="IPR006059">
    <property type="entry name" value="SBP"/>
</dbReference>
<evidence type="ECO:0000256" key="5">
    <source>
        <dbReference type="SAM" id="SignalP"/>
    </source>
</evidence>
<feature type="compositionally biased region" description="Low complexity" evidence="4">
    <location>
        <begin position="29"/>
        <end position="61"/>
    </location>
</feature>
<dbReference type="GO" id="GO:1901982">
    <property type="term" value="F:maltose binding"/>
    <property type="evidence" value="ECO:0007669"/>
    <property type="project" value="TreeGrafter"/>
</dbReference>
<keyword evidence="7" id="KW-1185">Reference proteome</keyword>
<comment type="caution">
    <text evidence="6">The sequence shown here is derived from an EMBL/GenBank/DDBJ whole genome shotgun (WGS) entry which is preliminary data.</text>
</comment>
<accession>A0A7X0SQ14</accession>
<organism evidence="6 7">
    <name type="scientific">Cohnella zeiphila</name>
    <dbReference type="NCBI Taxonomy" id="2761120"/>
    <lineage>
        <taxon>Bacteria</taxon>
        <taxon>Bacillati</taxon>
        <taxon>Bacillota</taxon>
        <taxon>Bacilli</taxon>
        <taxon>Bacillales</taxon>
        <taxon>Paenibacillaceae</taxon>
        <taxon>Cohnella</taxon>
    </lineage>
</organism>
<dbReference type="Pfam" id="PF13416">
    <property type="entry name" value="SBP_bac_8"/>
    <property type="match status" value="1"/>
</dbReference>
<evidence type="ECO:0000256" key="4">
    <source>
        <dbReference type="SAM" id="MobiDB-lite"/>
    </source>
</evidence>
<comment type="similarity">
    <text evidence="1">Belongs to the bacterial solute-binding protein 1 family.</text>
</comment>
<dbReference type="PANTHER" id="PTHR30061:SF50">
    <property type="entry name" value="MALTOSE_MALTODEXTRIN-BINDING PERIPLASMIC PROTEIN"/>
    <property type="match status" value="1"/>
</dbReference>
<reference evidence="6 7" key="1">
    <citation type="submission" date="2020-08" db="EMBL/GenBank/DDBJ databases">
        <title>Cohnella phylogeny.</title>
        <authorList>
            <person name="Dunlap C."/>
        </authorList>
    </citation>
    <scope>NUCLEOTIDE SEQUENCE [LARGE SCALE GENOMIC DNA]</scope>
    <source>
        <strain evidence="6 7">CBP 2801</strain>
    </source>
</reference>
<dbReference type="PANTHER" id="PTHR30061">
    <property type="entry name" value="MALTOSE-BINDING PERIPLASMIC PROTEIN"/>
    <property type="match status" value="1"/>
</dbReference>
<dbReference type="PROSITE" id="PS51257">
    <property type="entry name" value="PROKAR_LIPOPROTEIN"/>
    <property type="match status" value="1"/>
</dbReference>
<proteinExistence type="inferred from homology"/>
<evidence type="ECO:0000256" key="2">
    <source>
        <dbReference type="ARBA" id="ARBA00022448"/>
    </source>
</evidence>
<dbReference type="Gene3D" id="3.40.190.10">
    <property type="entry name" value="Periplasmic binding protein-like II"/>
    <property type="match status" value="1"/>
</dbReference>
<dbReference type="CDD" id="cd14748">
    <property type="entry name" value="PBP2_UgpB"/>
    <property type="match status" value="1"/>
</dbReference>
<dbReference type="GO" id="GO:0055052">
    <property type="term" value="C:ATP-binding cassette (ABC) transporter complex, substrate-binding subunit-containing"/>
    <property type="evidence" value="ECO:0007669"/>
    <property type="project" value="TreeGrafter"/>
</dbReference>